<feature type="region of interest" description="Disordered" evidence="1">
    <location>
        <begin position="104"/>
        <end position="128"/>
    </location>
</feature>
<dbReference type="InterPro" id="IPR027417">
    <property type="entry name" value="P-loop_NTPase"/>
</dbReference>
<gene>
    <name evidence="2" type="ORF">C8263_15240</name>
</gene>
<comment type="caution">
    <text evidence="2">The sequence shown here is derived from an EMBL/GenBank/DDBJ whole genome shotgun (WGS) entry which is preliminary data.</text>
</comment>
<feature type="region of interest" description="Disordered" evidence="1">
    <location>
        <begin position="1"/>
        <end position="28"/>
    </location>
</feature>
<dbReference type="EMBL" id="PYSV01000017">
    <property type="protein sequence ID" value="PTA66921.1"/>
    <property type="molecule type" value="Genomic_DNA"/>
</dbReference>
<dbReference type="AlphaFoldDB" id="A0A2T3W4V6"/>
<evidence type="ECO:0000313" key="2">
    <source>
        <dbReference type="EMBL" id="PTA66921.1"/>
    </source>
</evidence>
<dbReference type="PANTHER" id="PTHR23159">
    <property type="entry name" value="CENTROSOMAL PROTEIN 2"/>
    <property type="match status" value="1"/>
</dbReference>
<dbReference type="Gene3D" id="3.40.50.300">
    <property type="entry name" value="P-loop containing nucleotide triphosphate hydrolases"/>
    <property type="match status" value="1"/>
</dbReference>
<accession>A0A2T3W4V6</accession>
<evidence type="ECO:0000313" key="3">
    <source>
        <dbReference type="Proteomes" id="UP000240317"/>
    </source>
</evidence>
<feature type="compositionally biased region" description="Low complexity" evidence="1">
    <location>
        <begin position="16"/>
        <end position="28"/>
    </location>
</feature>
<evidence type="ECO:0000256" key="1">
    <source>
        <dbReference type="SAM" id="MobiDB-lite"/>
    </source>
</evidence>
<dbReference type="RefSeq" id="WP_107139001.1">
    <property type="nucleotide sequence ID" value="NZ_PYSV01000017.1"/>
</dbReference>
<proteinExistence type="predicted"/>
<dbReference type="Proteomes" id="UP000240317">
    <property type="component" value="Unassembled WGS sequence"/>
</dbReference>
<organism evidence="2 3">
    <name type="scientific">Deinococcus arcticus</name>
    <dbReference type="NCBI Taxonomy" id="2136176"/>
    <lineage>
        <taxon>Bacteria</taxon>
        <taxon>Thermotogati</taxon>
        <taxon>Deinococcota</taxon>
        <taxon>Deinococci</taxon>
        <taxon>Deinococcales</taxon>
        <taxon>Deinococcaceae</taxon>
        <taxon>Deinococcus</taxon>
    </lineage>
</organism>
<protein>
    <recommendedName>
        <fullName evidence="4">ATPase dynein-related AAA domain-containing protein</fullName>
    </recommendedName>
</protein>
<reference evidence="2 3" key="1">
    <citation type="submission" date="2018-03" db="EMBL/GenBank/DDBJ databases">
        <title>Draft genome of Deinococcus sp. OD32.</title>
        <authorList>
            <person name="Wang X.-P."/>
            <person name="Du Z.-J."/>
        </authorList>
    </citation>
    <scope>NUCLEOTIDE SEQUENCE [LARGE SCALE GENOMIC DNA]</scope>
    <source>
        <strain evidence="2 3">OD32</strain>
    </source>
</reference>
<keyword evidence="3" id="KW-1185">Reference proteome</keyword>
<dbReference type="SUPFAM" id="SSF52540">
    <property type="entry name" value="P-loop containing nucleoside triphosphate hydrolases"/>
    <property type="match status" value="1"/>
</dbReference>
<sequence>MSKKNKNKFNPRSTSGQPATTAPAGAAQVPSFNQALEVFSQQYGDLLRDTLPEEQVQLAAVPTPALPTAEPQAELERRFKQVAEALVLLEGRRRTLDAKVAEAETKSGAAEKRGDELKKERAALDTDRQALQAERRQLDQDKRHLVQREEDLVGREADAEAGFLQKREAAVAELRTEIERLTTEGRRLHQDLLTQREQHEKALREAREAHASELRRRETEFELKVNEARGAVGRDMQKLQARQLKLERDLQQLEFEKEDLEEERRHLKTRARQEVARDLEKFEAQIRELQDRLQSARGERDTLAKMLDAQVQATLQFGGRTPDDVLRELHTLRSERDQLRSQLNARPSEDTVQRLRLLETERTDWEAKRLQDGQTISELKQRLERAGIAVTELETLRDHKLSLETQATLLRTALRELKADVDKHITSSEGKVVFPACTDLDSREALHEIPPLDEQLSDLGVFVNGLQVRMASDEQQPLQYSLHTLRTFVAGLAMSRLHLLQGISGTGKTSLPLAFARATGGLSSLTEVQSGWRDKADLIGHFNAFERRFYEAEFLQALYKATLPRYQDIPVMLVLDEMNLSQTEHYFASILSILENPERKQLTLMEAPVSPSPRNLKDGRILELPDNVWFIGTANHDESTKDFADKTYDRAHVMELPRHPAQVQPQRVTERLPLSYAALNEAFRAAQRTHEAAADQAYSYLETELGGVLHDRFGLNWGNRLERQMRAFVPVMVAAGGTVAQATDHILASKVLRKVQNQFDVRPDDLTELQHQLRTTWPKLGGLPEQSNRCLEQALRRLGVSTVSA</sequence>
<name>A0A2T3W4V6_9DEIO</name>
<dbReference type="PANTHER" id="PTHR23159:SF60">
    <property type="entry name" value="SPINDLE ASSEMBLY ABNORMAL PROTEIN 4"/>
    <property type="match status" value="1"/>
</dbReference>
<dbReference type="OrthoDB" id="9781481at2"/>
<evidence type="ECO:0008006" key="4">
    <source>
        <dbReference type="Google" id="ProtNLM"/>
    </source>
</evidence>